<sequence length="43" mass="4993">MKSPIFIILSPLLPITPHPTPHTPLPRYCMGKMQKEKKLQPKR</sequence>
<gene>
    <name evidence="2" type="ORF">O53_1969</name>
</gene>
<dbReference type="PATRIC" id="fig|1134457.3.peg.646"/>
<name>L7ED15_MICAE</name>
<comment type="caution">
    <text evidence="2">The sequence shown here is derived from an EMBL/GenBank/DDBJ whole genome shotgun (WGS) entry which is preliminary data.</text>
</comment>
<evidence type="ECO:0000313" key="2">
    <source>
        <dbReference type="EMBL" id="ELP57355.1"/>
    </source>
</evidence>
<evidence type="ECO:0000256" key="1">
    <source>
        <dbReference type="SAM" id="MobiDB-lite"/>
    </source>
</evidence>
<proteinExistence type="predicted"/>
<protein>
    <submittedName>
        <fullName evidence="2">Uncharacterized protein</fullName>
    </submittedName>
</protein>
<dbReference type="EMBL" id="ANKQ01000001">
    <property type="protein sequence ID" value="ELP57355.1"/>
    <property type="molecule type" value="Genomic_DNA"/>
</dbReference>
<accession>L7ED15</accession>
<feature type="region of interest" description="Disordered" evidence="1">
    <location>
        <begin position="18"/>
        <end position="43"/>
    </location>
</feature>
<reference evidence="2 3" key="1">
    <citation type="journal article" date="2013" name="Genome Announc.">
        <title>Whole-Genome Sequence of Microcystis aeruginosa TAIHU98, a Nontoxic Bloom-Forming Strain Isolated from Taihu Lake, China.</title>
        <authorList>
            <person name="Yang C."/>
            <person name="Zhang W."/>
            <person name="Ren M."/>
            <person name="Song L."/>
            <person name="Li T."/>
            <person name="Zhao J."/>
        </authorList>
    </citation>
    <scope>NUCLEOTIDE SEQUENCE [LARGE SCALE GENOMIC DNA]</scope>
    <source>
        <strain evidence="2 3">TAIHU98</strain>
    </source>
</reference>
<dbReference type="AlphaFoldDB" id="L7ED15"/>
<dbReference type="Proteomes" id="UP000010932">
    <property type="component" value="Unassembled WGS sequence"/>
</dbReference>
<evidence type="ECO:0000313" key="3">
    <source>
        <dbReference type="Proteomes" id="UP000010932"/>
    </source>
</evidence>
<feature type="compositionally biased region" description="Basic and acidic residues" evidence="1">
    <location>
        <begin position="33"/>
        <end position="43"/>
    </location>
</feature>
<organism evidence="2 3">
    <name type="scientific">Microcystis aeruginosa TAIHU98</name>
    <dbReference type="NCBI Taxonomy" id="1134457"/>
    <lineage>
        <taxon>Bacteria</taxon>
        <taxon>Bacillati</taxon>
        <taxon>Cyanobacteriota</taxon>
        <taxon>Cyanophyceae</taxon>
        <taxon>Oscillatoriophycideae</taxon>
        <taxon>Chroococcales</taxon>
        <taxon>Microcystaceae</taxon>
        <taxon>Microcystis</taxon>
    </lineage>
</organism>